<dbReference type="SUPFAM" id="SSF103473">
    <property type="entry name" value="MFS general substrate transporter"/>
    <property type="match status" value="1"/>
</dbReference>
<sequence length="467" mass="50543">MATGGHGEGAVGDGAGERGRGERGRSEGGHLRNFQAALRESPPLWWSLLYFFCLLCGYYVLRPVRDAMGASGDIATVFPQASIDWAAAHGFALKDFTLQVLFTGTFLTMVLLQPVYGALVSRFPRRVFLPAVYLVFIACLLGFYWAFDHDVPGRGAVFFIWVAVFNLFAVAVFWSFMADVFDNDHAKRLYGYIGAGGTIGALVGPLLTTSLVGTIGVANLLLVSAGFLAVCLLCILQLRKWAIRREQLSGGVDGESAMGGSIVAGLRLVWQRPLLRALAITVFFGVGVGTLLYNEQAAIVKAFYPDARAATRYYSIIDGAVNTVTILVQLLLTRFLLRRYGVGPTLLIPAFAILGGYAMLALSPVPLLVAMVQVATRAGEFSLAKPGRETIYTRVDRESRYKAKAVIDTVVYRGGDLTFVWLHKALSAFGSRLVFVAGMAVALGLTFGAWKVIRAQRTLPDESSPSA</sequence>
<feature type="transmembrane region" description="Helical" evidence="5">
    <location>
        <begin position="214"/>
        <end position="236"/>
    </location>
</feature>
<feature type="transmembrane region" description="Helical" evidence="5">
    <location>
        <begin position="429"/>
        <end position="450"/>
    </location>
</feature>
<evidence type="ECO:0000313" key="6">
    <source>
        <dbReference type="EMBL" id="QSX74960.1"/>
    </source>
</evidence>
<evidence type="ECO:0000313" key="7">
    <source>
        <dbReference type="Proteomes" id="UP000663400"/>
    </source>
</evidence>
<dbReference type="InterPro" id="IPR011701">
    <property type="entry name" value="MFS"/>
</dbReference>
<evidence type="ECO:0000256" key="2">
    <source>
        <dbReference type="ARBA" id="ARBA00022989"/>
    </source>
</evidence>
<dbReference type="Pfam" id="PF07690">
    <property type="entry name" value="MFS_1"/>
    <property type="match status" value="1"/>
</dbReference>
<dbReference type="InterPro" id="IPR036259">
    <property type="entry name" value="MFS_trans_sf"/>
</dbReference>
<dbReference type="PANTHER" id="PTHR43596:SF1">
    <property type="entry name" value="ADP,ATP CARRIER PROTEIN"/>
    <property type="match status" value="1"/>
</dbReference>
<feature type="transmembrane region" description="Helical" evidence="5">
    <location>
        <begin position="127"/>
        <end position="146"/>
    </location>
</feature>
<protein>
    <submittedName>
        <fullName evidence="6">MFS transporter</fullName>
    </submittedName>
</protein>
<feature type="region of interest" description="Disordered" evidence="4">
    <location>
        <begin position="1"/>
        <end position="28"/>
    </location>
</feature>
<keyword evidence="3 5" id="KW-0472">Membrane</keyword>
<feature type="transmembrane region" description="Helical" evidence="5">
    <location>
        <begin position="158"/>
        <end position="177"/>
    </location>
</feature>
<feature type="transmembrane region" description="Helical" evidence="5">
    <location>
        <begin position="189"/>
        <end position="208"/>
    </location>
</feature>
<gene>
    <name evidence="6" type="ORF">HIV01_017780</name>
</gene>
<dbReference type="EMBL" id="CP071517">
    <property type="protein sequence ID" value="QSX74960.1"/>
    <property type="molecule type" value="Genomic_DNA"/>
</dbReference>
<keyword evidence="7" id="KW-1185">Reference proteome</keyword>
<feature type="compositionally biased region" description="Gly residues" evidence="4">
    <location>
        <begin position="1"/>
        <end position="14"/>
    </location>
</feature>
<dbReference type="RefSeq" id="WP_200604207.1">
    <property type="nucleotide sequence ID" value="NZ_CP071517.1"/>
</dbReference>
<accession>A0ABX7R9Z6</accession>
<feature type="transmembrane region" description="Helical" evidence="5">
    <location>
        <begin position="313"/>
        <end position="332"/>
    </location>
</feature>
<feature type="transmembrane region" description="Helical" evidence="5">
    <location>
        <begin position="100"/>
        <end position="120"/>
    </location>
</feature>
<evidence type="ECO:0000256" key="3">
    <source>
        <dbReference type="ARBA" id="ARBA00023136"/>
    </source>
</evidence>
<proteinExistence type="predicted"/>
<evidence type="ECO:0000256" key="5">
    <source>
        <dbReference type="SAM" id="Phobius"/>
    </source>
</evidence>
<feature type="transmembrane region" description="Helical" evidence="5">
    <location>
        <begin position="344"/>
        <end position="362"/>
    </location>
</feature>
<organism evidence="6 7">
    <name type="scientific">Lysobacter arenosi</name>
    <dbReference type="NCBI Taxonomy" id="2795387"/>
    <lineage>
        <taxon>Bacteria</taxon>
        <taxon>Pseudomonadati</taxon>
        <taxon>Pseudomonadota</taxon>
        <taxon>Gammaproteobacteria</taxon>
        <taxon>Lysobacterales</taxon>
        <taxon>Lysobacteraceae</taxon>
        <taxon>Lysobacter</taxon>
    </lineage>
</organism>
<keyword evidence="2 5" id="KW-1133">Transmembrane helix</keyword>
<dbReference type="Gene3D" id="1.20.1250.20">
    <property type="entry name" value="MFS general substrate transporter like domains"/>
    <property type="match status" value="1"/>
</dbReference>
<feature type="compositionally biased region" description="Basic and acidic residues" evidence="4">
    <location>
        <begin position="15"/>
        <end position="28"/>
    </location>
</feature>
<evidence type="ECO:0000256" key="4">
    <source>
        <dbReference type="SAM" id="MobiDB-lite"/>
    </source>
</evidence>
<name>A0ABX7R9Z6_9GAMM</name>
<dbReference type="Proteomes" id="UP000663400">
    <property type="component" value="Chromosome"/>
</dbReference>
<dbReference type="PANTHER" id="PTHR43596">
    <property type="entry name" value="ADP,ATP CARRIER PROTEIN"/>
    <property type="match status" value="1"/>
</dbReference>
<keyword evidence="1 5" id="KW-0812">Transmembrane</keyword>
<feature type="transmembrane region" description="Helical" evidence="5">
    <location>
        <begin position="274"/>
        <end position="293"/>
    </location>
</feature>
<evidence type="ECO:0000256" key="1">
    <source>
        <dbReference type="ARBA" id="ARBA00022692"/>
    </source>
</evidence>
<reference evidence="6 7" key="1">
    <citation type="submission" date="2021-02" db="EMBL/GenBank/DDBJ databases">
        <title>Lysobacter arenosi sp. nov., isolated from soil of gangwondo yeongwol, south Korea.</title>
        <authorList>
            <person name="Kim K.R."/>
            <person name="Kim K.H."/>
            <person name="Jeon C.O."/>
        </authorList>
    </citation>
    <scope>NUCLEOTIDE SEQUENCE [LARGE SCALE GENOMIC DNA]</scope>
    <source>
        <strain evidence="6 7">R7</strain>
    </source>
</reference>
<feature type="transmembrane region" description="Helical" evidence="5">
    <location>
        <begin position="44"/>
        <end position="61"/>
    </location>
</feature>